<feature type="non-terminal residue" evidence="2">
    <location>
        <position position="1"/>
    </location>
</feature>
<evidence type="ECO:0000313" key="2">
    <source>
        <dbReference type="EMBL" id="OJA03738.1"/>
    </source>
</evidence>
<gene>
    <name evidence="2" type="ORF">BGC33_00280</name>
</gene>
<evidence type="ECO:0000313" key="3">
    <source>
        <dbReference type="Proteomes" id="UP000182798"/>
    </source>
</evidence>
<dbReference type="EMBL" id="MIQH01000215">
    <property type="protein sequence ID" value="OJA03738.1"/>
    <property type="molecule type" value="Genomic_DNA"/>
</dbReference>
<feature type="region of interest" description="Disordered" evidence="1">
    <location>
        <begin position="19"/>
        <end position="46"/>
    </location>
</feature>
<dbReference type="AlphaFoldDB" id="A0A1J8Q302"/>
<dbReference type="Proteomes" id="UP000182798">
    <property type="component" value="Unassembled WGS sequence"/>
</dbReference>
<evidence type="ECO:0000256" key="1">
    <source>
        <dbReference type="SAM" id="MobiDB-lite"/>
    </source>
</evidence>
<proteinExistence type="predicted"/>
<name>A0A1J8Q302_9GAMM</name>
<comment type="caution">
    <text evidence="2">The sequence shown here is derived from an EMBL/GenBank/DDBJ whole genome shotgun (WGS) entry which is preliminary data.</text>
</comment>
<reference evidence="3" key="1">
    <citation type="submission" date="2016-09" db="EMBL/GenBank/DDBJ databases">
        <title>Genome Sequence of Bathymodiolus thermophilus sulfur-oxidizing gill endosymbiont.</title>
        <authorList>
            <person name="Ponnudurai R."/>
            <person name="Kleiner M."/>
            <person name="Sayavedra L."/>
            <person name="Thuermer A."/>
            <person name="Felbeck H."/>
            <person name="Schlueter R."/>
            <person name="Schweder T."/>
            <person name="Markert S."/>
        </authorList>
    </citation>
    <scope>NUCLEOTIDE SEQUENCE [LARGE SCALE GENOMIC DNA]</scope>
    <source>
        <strain evidence="3">BAT/CrabSpa'14</strain>
    </source>
</reference>
<accession>A0A1J8Q302</accession>
<feature type="non-terminal residue" evidence="2">
    <location>
        <position position="80"/>
    </location>
</feature>
<organism evidence="2 3">
    <name type="scientific">Bathymodiolus thermophilus thioautotrophic gill symbiont</name>
    <dbReference type="NCBI Taxonomy" id="2360"/>
    <lineage>
        <taxon>Bacteria</taxon>
        <taxon>Pseudomonadati</taxon>
        <taxon>Pseudomonadota</taxon>
        <taxon>Gammaproteobacteria</taxon>
        <taxon>sulfur-oxidizing symbionts</taxon>
    </lineage>
</organism>
<protein>
    <submittedName>
        <fullName evidence="2">Uncharacterized protein</fullName>
    </submittedName>
</protein>
<feature type="compositionally biased region" description="Low complexity" evidence="1">
    <location>
        <begin position="23"/>
        <end position="46"/>
    </location>
</feature>
<sequence length="80" mass="8489">PYTIDVHAPKPIADAWHIKGETSHTNNTSNTDNTGNTNNTSNTSNTNNILTIGDKIKVTLTLNEAVTLAKVGSNKIMIAG</sequence>